<dbReference type="InterPro" id="IPR001387">
    <property type="entry name" value="Cro/C1-type_HTH"/>
</dbReference>
<dbReference type="Proteomes" id="UP000249299">
    <property type="component" value="Unassembled WGS sequence"/>
</dbReference>
<dbReference type="OrthoDB" id="5659783at2"/>
<evidence type="ECO:0000256" key="3">
    <source>
        <dbReference type="ARBA" id="ARBA00023163"/>
    </source>
</evidence>
<keyword evidence="3" id="KW-0804">Transcription</keyword>
<dbReference type="AlphaFoldDB" id="A0A327JPM1"/>
<dbReference type="Gene3D" id="1.10.260.40">
    <property type="entry name" value="lambda repressor-like DNA-binding domains"/>
    <property type="match status" value="1"/>
</dbReference>
<dbReference type="PANTHER" id="PTHR40661:SF3">
    <property type="entry name" value="FELS-1 PROPHAGE TRANSCRIPTIONAL REGULATOR"/>
    <property type="match status" value="1"/>
</dbReference>
<accession>A0A327JPM1</accession>
<feature type="domain" description="HTH cro/C1-type" evidence="4">
    <location>
        <begin position="19"/>
        <end position="73"/>
    </location>
</feature>
<keyword evidence="1" id="KW-0805">Transcription regulation</keyword>
<evidence type="ECO:0000313" key="6">
    <source>
        <dbReference type="Proteomes" id="UP000249299"/>
    </source>
</evidence>
<dbReference type="GO" id="GO:0003677">
    <property type="term" value="F:DNA binding"/>
    <property type="evidence" value="ECO:0007669"/>
    <property type="project" value="UniProtKB-KW"/>
</dbReference>
<dbReference type="InterPro" id="IPR010982">
    <property type="entry name" value="Lambda_DNA-bd_dom_sf"/>
</dbReference>
<dbReference type="SMART" id="SM00530">
    <property type="entry name" value="HTH_XRE"/>
    <property type="match status" value="1"/>
</dbReference>
<keyword evidence="2" id="KW-0238">DNA-binding</keyword>
<dbReference type="PANTHER" id="PTHR40661">
    <property type="match status" value="1"/>
</dbReference>
<dbReference type="PROSITE" id="PS50943">
    <property type="entry name" value="HTH_CROC1"/>
    <property type="match status" value="1"/>
</dbReference>
<evidence type="ECO:0000256" key="2">
    <source>
        <dbReference type="ARBA" id="ARBA00023125"/>
    </source>
</evidence>
<proteinExistence type="predicted"/>
<dbReference type="EMBL" id="NPEV01000012">
    <property type="protein sequence ID" value="RAI28011.1"/>
    <property type="molecule type" value="Genomic_DNA"/>
</dbReference>
<evidence type="ECO:0000256" key="1">
    <source>
        <dbReference type="ARBA" id="ARBA00023015"/>
    </source>
</evidence>
<dbReference type="CDD" id="cd00093">
    <property type="entry name" value="HTH_XRE"/>
    <property type="match status" value="1"/>
</dbReference>
<comment type="caution">
    <text evidence="5">The sequence shown here is derived from an EMBL/GenBank/DDBJ whole genome shotgun (WGS) entry which is preliminary data.</text>
</comment>
<organism evidence="5 6">
    <name type="scientific">Rhodobium orientis</name>
    <dbReference type="NCBI Taxonomy" id="34017"/>
    <lineage>
        <taxon>Bacteria</taxon>
        <taxon>Pseudomonadati</taxon>
        <taxon>Pseudomonadota</taxon>
        <taxon>Alphaproteobacteria</taxon>
        <taxon>Hyphomicrobiales</taxon>
        <taxon>Rhodobiaceae</taxon>
        <taxon>Rhodobium</taxon>
    </lineage>
</organism>
<keyword evidence="6" id="KW-1185">Reference proteome</keyword>
<gene>
    <name evidence="5" type="ORF">CH339_07860</name>
</gene>
<reference evidence="5 6" key="1">
    <citation type="submission" date="2017-07" db="EMBL/GenBank/DDBJ databases">
        <title>Draft Genome Sequences of Select Purple Nonsulfur Bacteria.</title>
        <authorList>
            <person name="Lasarre B."/>
            <person name="Mckinlay J.B."/>
        </authorList>
    </citation>
    <scope>NUCLEOTIDE SEQUENCE [LARGE SCALE GENOMIC DNA]</scope>
    <source>
        <strain evidence="5 6">DSM 11290</strain>
    </source>
</reference>
<dbReference type="RefSeq" id="WP_111433799.1">
    <property type="nucleotide sequence ID" value="NZ_JACIGG010000013.1"/>
</dbReference>
<evidence type="ECO:0000313" key="5">
    <source>
        <dbReference type="EMBL" id="RAI28011.1"/>
    </source>
</evidence>
<name>A0A327JPM1_9HYPH</name>
<dbReference type="Pfam" id="PF01381">
    <property type="entry name" value="HTH_3"/>
    <property type="match status" value="1"/>
</dbReference>
<dbReference type="SUPFAM" id="SSF47413">
    <property type="entry name" value="lambda repressor-like DNA-binding domains"/>
    <property type="match status" value="1"/>
</dbReference>
<sequence length="134" mass="14843">MLTNPDAAGEPEVTVGERIRRAREAMGLSTAQLARRLGIKTQTLTMWESDRSEPRSNRLLMLAGLLNVSPSWLLSGLGTAPVGDHTASEMKTLRAELTFLKTEIDTLSRRLEKVITHFDRLVEDETGELPAAEE</sequence>
<evidence type="ECO:0000259" key="4">
    <source>
        <dbReference type="PROSITE" id="PS50943"/>
    </source>
</evidence>
<protein>
    <recommendedName>
        <fullName evidence="4">HTH cro/C1-type domain-containing protein</fullName>
    </recommendedName>
</protein>